<dbReference type="EMBL" id="GBXM01108322">
    <property type="protein sequence ID" value="JAH00255.1"/>
    <property type="molecule type" value="Transcribed_RNA"/>
</dbReference>
<reference evidence="1" key="1">
    <citation type="submission" date="2014-11" db="EMBL/GenBank/DDBJ databases">
        <authorList>
            <person name="Amaro Gonzalez C."/>
        </authorList>
    </citation>
    <scope>NUCLEOTIDE SEQUENCE</scope>
</reference>
<proteinExistence type="predicted"/>
<name>A0A0E9P885_ANGAN</name>
<sequence>MTVIKCNVAMIGLLKKLAVTNWFIDYTFIF</sequence>
<organism evidence="1">
    <name type="scientific">Anguilla anguilla</name>
    <name type="common">European freshwater eel</name>
    <name type="synonym">Muraena anguilla</name>
    <dbReference type="NCBI Taxonomy" id="7936"/>
    <lineage>
        <taxon>Eukaryota</taxon>
        <taxon>Metazoa</taxon>
        <taxon>Chordata</taxon>
        <taxon>Craniata</taxon>
        <taxon>Vertebrata</taxon>
        <taxon>Euteleostomi</taxon>
        <taxon>Actinopterygii</taxon>
        <taxon>Neopterygii</taxon>
        <taxon>Teleostei</taxon>
        <taxon>Anguilliformes</taxon>
        <taxon>Anguillidae</taxon>
        <taxon>Anguilla</taxon>
    </lineage>
</organism>
<evidence type="ECO:0000313" key="1">
    <source>
        <dbReference type="EMBL" id="JAH00255.1"/>
    </source>
</evidence>
<dbReference type="AlphaFoldDB" id="A0A0E9P885"/>
<reference evidence="1" key="2">
    <citation type="journal article" date="2015" name="Fish Shellfish Immunol.">
        <title>Early steps in the European eel (Anguilla anguilla)-Vibrio vulnificus interaction in the gills: Role of the RtxA13 toxin.</title>
        <authorList>
            <person name="Callol A."/>
            <person name="Pajuelo D."/>
            <person name="Ebbesson L."/>
            <person name="Teles M."/>
            <person name="MacKenzie S."/>
            <person name="Amaro C."/>
        </authorList>
    </citation>
    <scope>NUCLEOTIDE SEQUENCE</scope>
</reference>
<protein>
    <submittedName>
        <fullName evidence="1">Uncharacterized protein</fullName>
    </submittedName>
</protein>
<accession>A0A0E9P885</accession>